<feature type="domain" description="AAA+ ATPase" evidence="1">
    <location>
        <begin position="16"/>
        <end position="232"/>
    </location>
</feature>
<evidence type="ECO:0000259" key="1">
    <source>
        <dbReference type="SMART" id="SM00382"/>
    </source>
</evidence>
<proteinExistence type="predicted"/>
<keyword evidence="2" id="KW-0614">Plasmid</keyword>
<reference evidence="2 3" key="1">
    <citation type="submission" date="2015-11" db="EMBL/GenBank/DDBJ databases">
        <title>A Two-component Flavoprotein Monooxygenase System MeaXY Responsible for para-Hydroxylation of 2-Methyl-6-ethylaniline and 2,6-Diethylaniline in Sphingobium baderi DE-13.</title>
        <authorList>
            <person name="Cheng M."/>
            <person name="Meng Q."/>
            <person name="Yang Y."/>
            <person name="Chu C."/>
            <person name="Yan X."/>
            <person name="He J."/>
            <person name="Li S."/>
        </authorList>
    </citation>
    <scope>NUCLEOTIDE SEQUENCE [LARGE SCALE GENOMIC DNA]</scope>
    <source>
        <strain evidence="2 3">DE-13</strain>
        <plasmid evidence="3">Plasmid pDE3</plasmid>
    </source>
</reference>
<organism evidence="2 3">
    <name type="scientific">Sphingobium baderi</name>
    <dbReference type="NCBI Taxonomy" id="1332080"/>
    <lineage>
        <taxon>Bacteria</taxon>
        <taxon>Pseudomonadati</taxon>
        <taxon>Pseudomonadota</taxon>
        <taxon>Alphaproteobacteria</taxon>
        <taxon>Sphingomonadales</taxon>
        <taxon>Sphingomonadaceae</taxon>
        <taxon>Sphingobium</taxon>
    </lineage>
</organism>
<evidence type="ECO:0000313" key="2">
    <source>
        <dbReference type="EMBL" id="ALR23126.1"/>
    </source>
</evidence>
<accession>A0A0S3F5R9</accession>
<name>A0A0S3F5R9_9SPHN</name>
<dbReference type="InterPro" id="IPR003593">
    <property type="entry name" value="AAA+_ATPase"/>
</dbReference>
<dbReference type="PANTHER" id="PTHR37291">
    <property type="entry name" value="5-METHYLCYTOSINE-SPECIFIC RESTRICTION ENZYME B"/>
    <property type="match status" value="1"/>
</dbReference>
<dbReference type="Gene3D" id="3.40.50.300">
    <property type="entry name" value="P-loop containing nucleotide triphosphate hydrolases"/>
    <property type="match status" value="1"/>
</dbReference>
<dbReference type="SUPFAM" id="SSF52540">
    <property type="entry name" value="P-loop containing nucleoside triphosphate hydrolases"/>
    <property type="match status" value="1"/>
</dbReference>
<geneLocation type="plasmid" evidence="2 3">
    <name>pDE3</name>
</geneLocation>
<dbReference type="Proteomes" id="UP000056968">
    <property type="component" value="Plasmid pDE3"/>
</dbReference>
<keyword evidence="3" id="KW-1185">Reference proteome</keyword>
<dbReference type="KEGG" id="sbd:ATN00_21720"/>
<dbReference type="InterPro" id="IPR027417">
    <property type="entry name" value="P-loop_NTPase"/>
</dbReference>
<dbReference type="PANTHER" id="PTHR37291:SF1">
    <property type="entry name" value="TYPE IV METHYL-DIRECTED RESTRICTION ENZYME ECOKMCRB SUBUNIT"/>
    <property type="match status" value="1"/>
</dbReference>
<gene>
    <name evidence="2" type="ORF">ATN00_21720</name>
</gene>
<dbReference type="AlphaFoldDB" id="A0A0S3F5R9"/>
<protein>
    <recommendedName>
        <fullName evidence="1">AAA+ ATPase domain-containing protein</fullName>
    </recommendedName>
</protein>
<dbReference type="SMART" id="SM00382">
    <property type="entry name" value="AAA"/>
    <property type="match status" value="1"/>
</dbReference>
<dbReference type="InterPro" id="IPR052934">
    <property type="entry name" value="Methyl-DNA_Rec/Restrict_Enz"/>
</dbReference>
<sequence length="372" mass="39203">MAISNEARAVLQALKDKHNVLLSGPPSCGKTHLMQEVAEAFQQVTAAPAPPPKPITSSGRIAMPAQVPLATTADAHMPSGGRSNRHVERIAFSANTKARDFTTAFVPSTDAGAGGPSFSVAHGSLVKTNAFALDGGAALLIIDEMNRGPAVQLFGDAVVSIESDKRLGPDDKPTAQSWPMKVLDETGATVDLYLSTHLYILSAVNQADSSIEPLDVAFLRRFETIAIMPDAEKARSFVQAVGAAATLPDAPTMAGEVTEAAVRAWAAVNARISLGRSADHQLGHGIFARAELATVDEALTLAASWWKKVYVHVREVFYGDLIGTGVALNAGDDPTGYRLENAAYGNDDRLTLIEPTISPASIYAVLRRIAGA</sequence>
<evidence type="ECO:0000313" key="3">
    <source>
        <dbReference type="Proteomes" id="UP000056968"/>
    </source>
</evidence>
<dbReference type="EMBL" id="CP013267">
    <property type="protein sequence ID" value="ALR23126.1"/>
    <property type="molecule type" value="Genomic_DNA"/>
</dbReference>